<accession>A0A6G1K3C6</accession>
<feature type="compositionally biased region" description="Polar residues" evidence="1">
    <location>
        <begin position="29"/>
        <end position="46"/>
    </location>
</feature>
<dbReference type="AlphaFoldDB" id="A0A6G1K3C6"/>
<keyword evidence="3" id="KW-1185">Reference proteome</keyword>
<organism evidence="2 3">
    <name type="scientific">Pleomassaria siparia CBS 279.74</name>
    <dbReference type="NCBI Taxonomy" id="1314801"/>
    <lineage>
        <taxon>Eukaryota</taxon>
        <taxon>Fungi</taxon>
        <taxon>Dikarya</taxon>
        <taxon>Ascomycota</taxon>
        <taxon>Pezizomycotina</taxon>
        <taxon>Dothideomycetes</taxon>
        <taxon>Pleosporomycetidae</taxon>
        <taxon>Pleosporales</taxon>
        <taxon>Pleomassariaceae</taxon>
        <taxon>Pleomassaria</taxon>
    </lineage>
</organism>
<reference evidence="2" key="1">
    <citation type="journal article" date="2020" name="Stud. Mycol.">
        <title>101 Dothideomycetes genomes: a test case for predicting lifestyles and emergence of pathogens.</title>
        <authorList>
            <person name="Haridas S."/>
            <person name="Albert R."/>
            <person name="Binder M."/>
            <person name="Bloem J."/>
            <person name="Labutti K."/>
            <person name="Salamov A."/>
            <person name="Andreopoulos B."/>
            <person name="Baker S."/>
            <person name="Barry K."/>
            <person name="Bills G."/>
            <person name="Bluhm B."/>
            <person name="Cannon C."/>
            <person name="Castanera R."/>
            <person name="Culley D."/>
            <person name="Daum C."/>
            <person name="Ezra D."/>
            <person name="Gonzalez J."/>
            <person name="Henrissat B."/>
            <person name="Kuo A."/>
            <person name="Liang C."/>
            <person name="Lipzen A."/>
            <person name="Lutzoni F."/>
            <person name="Magnuson J."/>
            <person name="Mondo S."/>
            <person name="Nolan M."/>
            <person name="Ohm R."/>
            <person name="Pangilinan J."/>
            <person name="Park H.-J."/>
            <person name="Ramirez L."/>
            <person name="Alfaro M."/>
            <person name="Sun H."/>
            <person name="Tritt A."/>
            <person name="Yoshinaga Y."/>
            <person name="Zwiers L.-H."/>
            <person name="Turgeon B."/>
            <person name="Goodwin S."/>
            <person name="Spatafora J."/>
            <person name="Crous P."/>
            <person name="Grigoriev I."/>
        </authorList>
    </citation>
    <scope>NUCLEOTIDE SEQUENCE</scope>
    <source>
        <strain evidence="2">CBS 279.74</strain>
    </source>
</reference>
<feature type="region of interest" description="Disordered" evidence="1">
    <location>
        <begin position="12"/>
        <end position="80"/>
    </location>
</feature>
<evidence type="ECO:0000313" key="3">
    <source>
        <dbReference type="Proteomes" id="UP000799428"/>
    </source>
</evidence>
<feature type="region of interest" description="Disordered" evidence="1">
    <location>
        <begin position="115"/>
        <end position="147"/>
    </location>
</feature>
<evidence type="ECO:0000313" key="2">
    <source>
        <dbReference type="EMBL" id="KAF2707364.1"/>
    </source>
</evidence>
<dbReference type="Proteomes" id="UP000799428">
    <property type="component" value="Unassembled WGS sequence"/>
</dbReference>
<proteinExistence type="predicted"/>
<gene>
    <name evidence="2" type="ORF">K504DRAFT_55384</name>
</gene>
<evidence type="ECO:0000256" key="1">
    <source>
        <dbReference type="SAM" id="MobiDB-lite"/>
    </source>
</evidence>
<name>A0A6G1K3C6_9PLEO</name>
<feature type="compositionally biased region" description="Basic and acidic residues" evidence="1">
    <location>
        <begin position="116"/>
        <end position="131"/>
    </location>
</feature>
<dbReference type="EMBL" id="MU005774">
    <property type="protein sequence ID" value="KAF2707364.1"/>
    <property type="molecule type" value="Genomic_DNA"/>
</dbReference>
<feature type="compositionally biased region" description="Low complexity" evidence="1">
    <location>
        <begin position="14"/>
        <end position="28"/>
    </location>
</feature>
<protein>
    <submittedName>
        <fullName evidence="2">Uncharacterized protein</fullName>
    </submittedName>
</protein>
<sequence>MPLLRKLTIKLRTKFTPSSSASTSPTSSFEVTSPRSLRSPHISPTPTHLPRQRHHAQSTSFSRVPTPRPQPTESIEHGDWLEMKAHRRMDSFLSDDGVSMPTHVAFEAVKIGGEWRTGKDGEQEKEKEKRMERRKSRFREELGDDVC</sequence>